<evidence type="ECO:0000256" key="1">
    <source>
        <dbReference type="SAM" id="Phobius"/>
    </source>
</evidence>
<gene>
    <name evidence="2" type="ORF">GCM10009765_28700</name>
</gene>
<proteinExistence type="predicted"/>
<comment type="caution">
    <text evidence="2">The sequence shown here is derived from an EMBL/GenBank/DDBJ whole genome shotgun (WGS) entry which is preliminary data.</text>
</comment>
<keyword evidence="3" id="KW-1185">Reference proteome</keyword>
<protein>
    <submittedName>
        <fullName evidence="2">Uncharacterized protein</fullName>
    </submittedName>
</protein>
<accession>A0ABN2GVW8</accession>
<dbReference type="Proteomes" id="UP001500618">
    <property type="component" value="Unassembled WGS sequence"/>
</dbReference>
<dbReference type="RefSeq" id="WP_163568210.1">
    <property type="nucleotide sequence ID" value="NZ_BAAANY010000009.1"/>
</dbReference>
<name>A0ABN2GVW8_9ACTN</name>
<feature type="transmembrane region" description="Helical" evidence="1">
    <location>
        <begin position="52"/>
        <end position="73"/>
    </location>
</feature>
<reference evidence="2 3" key="1">
    <citation type="journal article" date="2019" name="Int. J. Syst. Evol. Microbiol.">
        <title>The Global Catalogue of Microorganisms (GCM) 10K type strain sequencing project: providing services to taxonomists for standard genome sequencing and annotation.</title>
        <authorList>
            <consortium name="The Broad Institute Genomics Platform"/>
            <consortium name="The Broad Institute Genome Sequencing Center for Infectious Disease"/>
            <person name="Wu L."/>
            <person name="Ma J."/>
        </authorList>
    </citation>
    <scope>NUCLEOTIDE SEQUENCE [LARGE SCALE GENOMIC DNA]</scope>
    <source>
        <strain evidence="2 3">JCM 14718</strain>
    </source>
</reference>
<keyword evidence="1" id="KW-1133">Transmembrane helix</keyword>
<keyword evidence="1" id="KW-0812">Transmembrane</keyword>
<evidence type="ECO:0000313" key="2">
    <source>
        <dbReference type="EMBL" id="GAA1677686.1"/>
    </source>
</evidence>
<organism evidence="2 3">
    <name type="scientific">Fodinicola feengrottensis</name>
    <dbReference type="NCBI Taxonomy" id="435914"/>
    <lineage>
        <taxon>Bacteria</taxon>
        <taxon>Bacillati</taxon>
        <taxon>Actinomycetota</taxon>
        <taxon>Actinomycetes</taxon>
        <taxon>Mycobacteriales</taxon>
        <taxon>Fodinicola</taxon>
    </lineage>
</organism>
<dbReference type="EMBL" id="BAAANY010000009">
    <property type="protein sequence ID" value="GAA1677686.1"/>
    <property type="molecule type" value="Genomic_DNA"/>
</dbReference>
<feature type="transmembrane region" description="Helical" evidence="1">
    <location>
        <begin position="20"/>
        <end position="40"/>
    </location>
</feature>
<keyword evidence="1" id="KW-0472">Membrane</keyword>
<evidence type="ECO:0000313" key="3">
    <source>
        <dbReference type="Proteomes" id="UP001500618"/>
    </source>
</evidence>
<sequence>MAEKDEQQAKPHRLFDLRYLIGALFTVYGVILVIVGALDGSAALSKAQGIRINLWLGISMLVLAGLFLLWAWLRPLSADSND</sequence>